<evidence type="ECO:0000256" key="1">
    <source>
        <dbReference type="ARBA" id="ARBA00010080"/>
    </source>
</evidence>
<keyword evidence="2" id="KW-0805">Transcription regulation</keyword>
<evidence type="ECO:0000313" key="3">
    <source>
        <dbReference type="EMBL" id="CAD7284573.1"/>
    </source>
</evidence>
<keyword evidence="2" id="KW-0943">RNA-mediated gene silencing</keyword>
<comment type="similarity">
    <text evidence="1 2">Belongs to the CNOT10 family.</text>
</comment>
<dbReference type="Gene3D" id="1.25.40.10">
    <property type="entry name" value="Tetratricopeptide repeat domain"/>
    <property type="match status" value="1"/>
</dbReference>
<dbReference type="EMBL" id="CAJPEX010008750">
    <property type="protein sequence ID" value="CAG0924725.1"/>
    <property type="molecule type" value="Genomic_DNA"/>
</dbReference>
<dbReference type="PANTHER" id="PTHR12979">
    <property type="entry name" value="CCR4-NOT TRANSCRIPTION COMPLEX SUBUNIT 10"/>
    <property type="match status" value="1"/>
</dbReference>
<comment type="function">
    <text evidence="2">Component of the CCR4-NOT complex which is one of the major cellular mRNA deadenylases and is linked to various cellular processes including bulk mRNA degradation, miRNA-mediated repression, translational repression during translational initiation and general transcription regulation.</text>
</comment>
<dbReference type="GO" id="GO:0031047">
    <property type="term" value="P:regulatory ncRNA-mediated gene silencing"/>
    <property type="evidence" value="ECO:0007669"/>
    <property type="project" value="UniProtKB-UniRule"/>
</dbReference>
<name>A0A7R9BZV7_9CRUS</name>
<evidence type="ECO:0000256" key="2">
    <source>
        <dbReference type="RuleBase" id="RU367083"/>
    </source>
</evidence>
<gene>
    <name evidence="3" type="ORF">NMOB1V02_LOCUS12178</name>
</gene>
<dbReference type="GO" id="GO:0005634">
    <property type="term" value="C:nucleus"/>
    <property type="evidence" value="ECO:0007669"/>
    <property type="project" value="UniProtKB-SubCell"/>
</dbReference>
<dbReference type="PANTHER" id="PTHR12979:SF5">
    <property type="entry name" value="CCR4-NOT TRANSCRIPTION COMPLEX SUBUNIT 10"/>
    <property type="match status" value="1"/>
</dbReference>
<organism evidence="3">
    <name type="scientific">Notodromas monacha</name>
    <dbReference type="NCBI Taxonomy" id="399045"/>
    <lineage>
        <taxon>Eukaryota</taxon>
        <taxon>Metazoa</taxon>
        <taxon>Ecdysozoa</taxon>
        <taxon>Arthropoda</taxon>
        <taxon>Crustacea</taxon>
        <taxon>Oligostraca</taxon>
        <taxon>Ostracoda</taxon>
        <taxon>Podocopa</taxon>
        <taxon>Podocopida</taxon>
        <taxon>Cypridocopina</taxon>
        <taxon>Cypridoidea</taxon>
        <taxon>Cyprididae</taxon>
        <taxon>Notodromas</taxon>
    </lineage>
</organism>
<dbReference type="InterPro" id="IPR011990">
    <property type="entry name" value="TPR-like_helical_dom_sf"/>
</dbReference>
<evidence type="ECO:0000313" key="4">
    <source>
        <dbReference type="Proteomes" id="UP000678499"/>
    </source>
</evidence>
<dbReference type="GO" id="GO:0030014">
    <property type="term" value="C:CCR4-NOT complex"/>
    <property type="evidence" value="ECO:0007669"/>
    <property type="project" value="UniProtKB-UniRule"/>
</dbReference>
<comment type="subcellular location">
    <subcellularLocation>
        <location evidence="2">Cytoplasm</location>
    </subcellularLocation>
    <subcellularLocation>
        <location evidence="2">Nucleus</location>
    </subcellularLocation>
</comment>
<feature type="non-terminal residue" evidence="3">
    <location>
        <position position="204"/>
    </location>
</feature>
<keyword evidence="2" id="KW-0810">Translation regulation</keyword>
<sequence>TVPGPTFKPREAFHLRCSVLIAAAYVNLRLFNSRQTLEYTKELLQCEPYLSITHRLLAHSYTAEALVMEDRISEAISHLVADDVGSDFGAHLHGRNPFDNPEPASTQTTAGNIQQSQALKHTRKWFPNNASTAKVLVQYNLTVAYAFRGELEKAGEALKQLSKFKEPNAEIPIQAMLMALYIQVQLGNTDTARKIIKQHCPQYR</sequence>
<keyword evidence="2" id="KW-0539">Nucleus</keyword>
<proteinExistence type="inferred from homology"/>
<keyword evidence="4" id="KW-1185">Reference proteome</keyword>
<dbReference type="InterPro" id="IPR039740">
    <property type="entry name" value="CNOT10"/>
</dbReference>
<protein>
    <recommendedName>
        <fullName evidence="2">CCR4-NOT transcription complex subunit 10</fullName>
    </recommendedName>
</protein>
<accession>A0A7R9BZV7</accession>
<dbReference type="EMBL" id="OA890787">
    <property type="protein sequence ID" value="CAD7284573.1"/>
    <property type="molecule type" value="Genomic_DNA"/>
</dbReference>
<dbReference type="GO" id="GO:0017148">
    <property type="term" value="P:negative regulation of translation"/>
    <property type="evidence" value="ECO:0007669"/>
    <property type="project" value="TreeGrafter"/>
</dbReference>
<dbReference type="GO" id="GO:0005737">
    <property type="term" value="C:cytoplasm"/>
    <property type="evidence" value="ECO:0007669"/>
    <property type="project" value="UniProtKB-SubCell"/>
</dbReference>
<keyword evidence="2" id="KW-0963">Cytoplasm</keyword>
<dbReference type="AlphaFoldDB" id="A0A7R9BZV7"/>
<reference evidence="3" key="1">
    <citation type="submission" date="2020-11" db="EMBL/GenBank/DDBJ databases">
        <authorList>
            <person name="Tran Van P."/>
        </authorList>
    </citation>
    <scope>NUCLEOTIDE SEQUENCE</scope>
</reference>
<dbReference type="OrthoDB" id="25157at2759"/>
<dbReference type="GO" id="GO:0006402">
    <property type="term" value="P:mRNA catabolic process"/>
    <property type="evidence" value="ECO:0007669"/>
    <property type="project" value="TreeGrafter"/>
</dbReference>
<dbReference type="Proteomes" id="UP000678499">
    <property type="component" value="Unassembled WGS sequence"/>
</dbReference>
<keyword evidence="2" id="KW-0804">Transcription</keyword>